<evidence type="ECO:0000313" key="1">
    <source>
        <dbReference type="EMBL" id="CAL8068689.1"/>
    </source>
</evidence>
<evidence type="ECO:0000313" key="2">
    <source>
        <dbReference type="Proteomes" id="UP001642540"/>
    </source>
</evidence>
<sequence>MAFSGMDMEVVPDNGLEFDQQKIRHFTTQKEVRLTTTFSDPKLLKPRSDHEKGFGKLYDWMKIVRYAMCTNKSCVSFLDPDLKNDSAPYTSVHIVDIKQVLEFSPIESLEWVNETYVPTTDGYVPNEYQDDTSYWMKTLYVSVL</sequence>
<gene>
    <name evidence="1" type="ORF">ODALV1_LOCUS419</name>
</gene>
<proteinExistence type="predicted"/>
<accession>A0ABP1PMI8</accession>
<protein>
    <submittedName>
        <fullName evidence="1">Uncharacterized protein</fullName>
    </submittedName>
</protein>
<organism evidence="1 2">
    <name type="scientific">Orchesella dallaii</name>
    <dbReference type="NCBI Taxonomy" id="48710"/>
    <lineage>
        <taxon>Eukaryota</taxon>
        <taxon>Metazoa</taxon>
        <taxon>Ecdysozoa</taxon>
        <taxon>Arthropoda</taxon>
        <taxon>Hexapoda</taxon>
        <taxon>Collembola</taxon>
        <taxon>Entomobryomorpha</taxon>
        <taxon>Entomobryoidea</taxon>
        <taxon>Orchesellidae</taxon>
        <taxon>Orchesellinae</taxon>
        <taxon>Orchesella</taxon>
    </lineage>
</organism>
<reference evidence="1 2" key="1">
    <citation type="submission" date="2024-08" db="EMBL/GenBank/DDBJ databases">
        <authorList>
            <person name="Cucini C."/>
            <person name="Frati F."/>
        </authorList>
    </citation>
    <scope>NUCLEOTIDE SEQUENCE [LARGE SCALE GENOMIC DNA]</scope>
</reference>
<comment type="caution">
    <text evidence="1">The sequence shown here is derived from an EMBL/GenBank/DDBJ whole genome shotgun (WGS) entry which is preliminary data.</text>
</comment>
<name>A0ABP1PMI8_9HEXA</name>
<dbReference type="EMBL" id="CAXLJM020000002">
    <property type="protein sequence ID" value="CAL8068689.1"/>
    <property type="molecule type" value="Genomic_DNA"/>
</dbReference>
<dbReference type="Proteomes" id="UP001642540">
    <property type="component" value="Unassembled WGS sequence"/>
</dbReference>
<keyword evidence="2" id="KW-1185">Reference proteome</keyword>